<evidence type="ECO:0000256" key="1">
    <source>
        <dbReference type="ARBA" id="ARBA00002722"/>
    </source>
</evidence>
<name>A0A8J6ECZ6_ELECQ</name>
<organism evidence="14 15">
    <name type="scientific">Eleutherodactylus coqui</name>
    <name type="common">Puerto Rican coqui</name>
    <dbReference type="NCBI Taxonomy" id="57060"/>
    <lineage>
        <taxon>Eukaryota</taxon>
        <taxon>Metazoa</taxon>
        <taxon>Chordata</taxon>
        <taxon>Craniata</taxon>
        <taxon>Vertebrata</taxon>
        <taxon>Euteleostomi</taxon>
        <taxon>Amphibia</taxon>
        <taxon>Batrachia</taxon>
        <taxon>Anura</taxon>
        <taxon>Neobatrachia</taxon>
        <taxon>Hyloidea</taxon>
        <taxon>Eleutherodactylidae</taxon>
        <taxon>Eleutherodactylinae</taxon>
        <taxon>Eleutherodactylus</taxon>
        <taxon>Eleutherodactylus</taxon>
    </lineage>
</organism>
<feature type="domain" description="Colipase N-terminal" evidence="12">
    <location>
        <begin position="26"/>
        <end position="62"/>
    </location>
</feature>
<keyword evidence="10" id="KW-1015">Disulfide bond</keyword>
<comment type="subcellular location">
    <subcellularLocation>
        <location evidence="3">Secreted</location>
    </subcellularLocation>
</comment>
<evidence type="ECO:0000256" key="11">
    <source>
        <dbReference type="SAM" id="SignalP"/>
    </source>
</evidence>
<dbReference type="GO" id="GO:0007586">
    <property type="term" value="P:digestion"/>
    <property type="evidence" value="ECO:0007669"/>
    <property type="project" value="UniProtKB-KW"/>
</dbReference>
<dbReference type="PRINTS" id="PR00128">
    <property type="entry name" value="COLIPASE"/>
</dbReference>
<proteinExistence type="predicted"/>
<dbReference type="Pfam" id="PF01114">
    <property type="entry name" value="Colipase"/>
    <property type="match status" value="1"/>
</dbReference>
<dbReference type="OrthoDB" id="9826993at2759"/>
<comment type="function">
    <text evidence="2">Colipase is a cofactor of pancreatic lipase. It allows the lipase to anchor itself to the lipid-water interface. Without colipase the enzyme is washed off by bile salts, which have an inhibitory effect on the lipase.</text>
</comment>
<evidence type="ECO:0000256" key="4">
    <source>
        <dbReference type="ARBA" id="ARBA00011263"/>
    </source>
</evidence>
<dbReference type="InterPro" id="IPR017914">
    <property type="entry name" value="Colipase_C"/>
</dbReference>
<feature type="domain" description="Colipase C-terminal" evidence="13">
    <location>
        <begin position="66"/>
        <end position="104"/>
    </location>
</feature>
<accession>A0A8J6ECZ6</accession>
<dbReference type="PANTHER" id="PTHR10041">
    <property type="entry name" value="COLIPASE"/>
    <property type="match status" value="1"/>
</dbReference>
<dbReference type="GO" id="GO:0016042">
    <property type="term" value="P:lipid catabolic process"/>
    <property type="evidence" value="ECO:0007669"/>
    <property type="project" value="UniProtKB-KW"/>
</dbReference>
<keyword evidence="5" id="KW-0964">Secreted</keyword>
<evidence type="ECO:0000259" key="13">
    <source>
        <dbReference type="Pfam" id="PF02740"/>
    </source>
</evidence>
<evidence type="ECO:0000313" key="14">
    <source>
        <dbReference type="EMBL" id="KAG9466831.1"/>
    </source>
</evidence>
<protein>
    <recommendedName>
        <fullName evidence="16">Colipase</fullName>
    </recommendedName>
</protein>
<keyword evidence="9" id="KW-0443">Lipid metabolism</keyword>
<evidence type="ECO:0000256" key="10">
    <source>
        <dbReference type="ARBA" id="ARBA00023157"/>
    </source>
</evidence>
<dbReference type="GO" id="GO:0005576">
    <property type="term" value="C:extracellular region"/>
    <property type="evidence" value="ECO:0007669"/>
    <property type="project" value="UniProtKB-SubCell"/>
</dbReference>
<keyword evidence="8" id="KW-0442">Lipid degradation</keyword>
<comment type="caution">
    <text evidence="14">The sequence shown here is derived from an EMBL/GenBank/DDBJ whole genome shotgun (WGS) entry which is preliminary data.</text>
</comment>
<evidence type="ECO:0000259" key="12">
    <source>
        <dbReference type="Pfam" id="PF01114"/>
    </source>
</evidence>
<evidence type="ECO:0000256" key="9">
    <source>
        <dbReference type="ARBA" id="ARBA00023098"/>
    </source>
</evidence>
<dbReference type="PANTHER" id="PTHR10041:SF9">
    <property type="entry name" value="COLIPASE"/>
    <property type="match status" value="1"/>
</dbReference>
<dbReference type="SMART" id="SM00023">
    <property type="entry name" value="COLIPASE"/>
    <property type="match status" value="1"/>
</dbReference>
<dbReference type="AlphaFoldDB" id="A0A8J6ECZ6"/>
<evidence type="ECO:0008006" key="16">
    <source>
        <dbReference type="Google" id="ProtNLM"/>
    </source>
</evidence>
<evidence type="ECO:0000256" key="7">
    <source>
        <dbReference type="ARBA" id="ARBA00022757"/>
    </source>
</evidence>
<evidence type="ECO:0000256" key="5">
    <source>
        <dbReference type="ARBA" id="ARBA00022525"/>
    </source>
</evidence>
<dbReference type="Proteomes" id="UP000770717">
    <property type="component" value="Unassembled WGS sequence"/>
</dbReference>
<dbReference type="PROSITE" id="PS00121">
    <property type="entry name" value="COLIPASE_1"/>
    <property type="match status" value="1"/>
</dbReference>
<reference evidence="14" key="1">
    <citation type="thesis" date="2020" institute="ProQuest LLC" country="789 East Eisenhower Parkway, Ann Arbor, MI, USA">
        <title>Comparative Genomics and Chromosome Evolution.</title>
        <authorList>
            <person name="Mudd A.B."/>
        </authorList>
    </citation>
    <scope>NUCLEOTIDE SEQUENCE</scope>
    <source>
        <strain evidence="14">HN-11 Male</strain>
        <tissue evidence="14">Kidney and liver</tissue>
    </source>
</reference>
<dbReference type="Pfam" id="PF02740">
    <property type="entry name" value="Colipase_C"/>
    <property type="match status" value="1"/>
</dbReference>
<sequence length="109" mass="12274">MAHKRIRTVLMLVSLLSSFEVAQPELILDLNIGEFCLNSVQCISRCCQRESGLRVARCAPEAAESKECSPSVSYHVYYRCPCESRLVCEVDGSIINSNFRICKDPNEDK</sequence>
<keyword evidence="6 11" id="KW-0732">Signal</keyword>
<dbReference type="SUPFAM" id="SSF57190">
    <property type="entry name" value="Colipase-like"/>
    <property type="match status" value="2"/>
</dbReference>
<evidence type="ECO:0000256" key="6">
    <source>
        <dbReference type="ARBA" id="ARBA00022729"/>
    </source>
</evidence>
<feature type="signal peptide" evidence="11">
    <location>
        <begin position="1"/>
        <end position="24"/>
    </location>
</feature>
<dbReference type="EMBL" id="WNTK01001796">
    <property type="protein sequence ID" value="KAG9466831.1"/>
    <property type="molecule type" value="Genomic_DNA"/>
</dbReference>
<dbReference type="Gene3D" id="2.10.80.10">
    <property type="entry name" value="Lipase, subunit A"/>
    <property type="match status" value="1"/>
</dbReference>
<keyword evidence="7" id="KW-0222">Digestion</keyword>
<gene>
    <name evidence="14" type="ORF">GDO78_016025</name>
</gene>
<dbReference type="InterPro" id="IPR001981">
    <property type="entry name" value="Colipase"/>
</dbReference>
<dbReference type="PROSITE" id="PS51342">
    <property type="entry name" value="COLIPASE_2"/>
    <property type="match status" value="1"/>
</dbReference>
<evidence type="ECO:0000256" key="2">
    <source>
        <dbReference type="ARBA" id="ARBA00003508"/>
    </source>
</evidence>
<evidence type="ECO:0000313" key="15">
    <source>
        <dbReference type="Proteomes" id="UP000770717"/>
    </source>
</evidence>
<evidence type="ECO:0000256" key="3">
    <source>
        <dbReference type="ARBA" id="ARBA00004613"/>
    </source>
</evidence>
<dbReference type="InterPro" id="IPR017915">
    <property type="entry name" value="Colipase_CS"/>
</dbReference>
<dbReference type="InterPro" id="IPR017913">
    <property type="entry name" value="Colipase_N"/>
</dbReference>
<comment type="subunit">
    <text evidence="4">Forms a 1:1 stoichiometric complex with pancreatic lipase.</text>
</comment>
<comment type="function">
    <text evidence="1">Enterostatin has a biological activity as a satiety signal.</text>
</comment>
<evidence type="ECO:0000256" key="8">
    <source>
        <dbReference type="ARBA" id="ARBA00022963"/>
    </source>
</evidence>
<feature type="chain" id="PRO_5035232444" description="Colipase" evidence="11">
    <location>
        <begin position="25"/>
        <end position="109"/>
    </location>
</feature>
<keyword evidence="15" id="KW-1185">Reference proteome</keyword>
<dbReference type="GO" id="GO:0008047">
    <property type="term" value="F:enzyme activator activity"/>
    <property type="evidence" value="ECO:0007669"/>
    <property type="project" value="InterPro"/>
</dbReference>